<dbReference type="EMBL" id="JBFNXX010000008">
    <property type="protein sequence ID" value="MEW9920360.1"/>
    <property type="molecule type" value="Genomic_DNA"/>
</dbReference>
<dbReference type="Gene3D" id="3.40.50.20">
    <property type="match status" value="1"/>
</dbReference>
<organism evidence="6 7">
    <name type="scientific">Sulfitobacter sediminis</name>
    <dbReference type="NCBI Taxonomy" id="3234186"/>
    <lineage>
        <taxon>Bacteria</taxon>
        <taxon>Pseudomonadati</taxon>
        <taxon>Pseudomonadota</taxon>
        <taxon>Alphaproteobacteria</taxon>
        <taxon>Rhodobacterales</taxon>
        <taxon>Roseobacteraceae</taxon>
        <taxon>Sulfitobacter</taxon>
    </lineage>
</organism>
<dbReference type="SUPFAM" id="SSF52440">
    <property type="entry name" value="PreATP-grasp domain"/>
    <property type="match status" value="1"/>
</dbReference>
<evidence type="ECO:0000259" key="5">
    <source>
        <dbReference type="PROSITE" id="PS50975"/>
    </source>
</evidence>
<keyword evidence="1" id="KW-0436">Ligase</keyword>
<dbReference type="Gene3D" id="3.30.1490.20">
    <property type="entry name" value="ATP-grasp fold, A domain"/>
    <property type="match status" value="1"/>
</dbReference>
<dbReference type="PANTHER" id="PTHR43585">
    <property type="entry name" value="FUMIPYRROLE BIOSYNTHESIS PROTEIN C"/>
    <property type="match status" value="1"/>
</dbReference>
<comment type="caution">
    <text evidence="6">The sequence shown here is derived from an EMBL/GenBank/DDBJ whole genome shotgun (WGS) entry which is preliminary data.</text>
</comment>
<gene>
    <name evidence="6" type="ORF">AB2B41_12150</name>
</gene>
<keyword evidence="2 4" id="KW-0547">Nucleotide-binding</keyword>
<accession>A0ABV3RN25</accession>
<dbReference type="RefSeq" id="WP_367878065.1">
    <property type="nucleotide sequence ID" value="NZ_JBFNXX010000008.1"/>
</dbReference>
<dbReference type="PROSITE" id="PS50975">
    <property type="entry name" value="ATP_GRASP"/>
    <property type="match status" value="1"/>
</dbReference>
<dbReference type="InterPro" id="IPR016185">
    <property type="entry name" value="PreATP-grasp_dom_sf"/>
</dbReference>
<evidence type="ECO:0000256" key="2">
    <source>
        <dbReference type="ARBA" id="ARBA00022741"/>
    </source>
</evidence>
<keyword evidence="3 4" id="KW-0067">ATP-binding</keyword>
<dbReference type="SUPFAM" id="SSF56059">
    <property type="entry name" value="Glutathione synthetase ATP-binding domain-like"/>
    <property type="match status" value="1"/>
</dbReference>
<keyword evidence="7" id="KW-1185">Reference proteome</keyword>
<dbReference type="Gene3D" id="3.30.470.20">
    <property type="entry name" value="ATP-grasp fold, B domain"/>
    <property type="match status" value="1"/>
</dbReference>
<dbReference type="InterPro" id="IPR040570">
    <property type="entry name" value="LAL_C2"/>
</dbReference>
<evidence type="ECO:0000256" key="4">
    <source>
        <dbReference type="PROSITE-ProRule" id="PRU00409"/>
    </source>
</evidence>
<dbReference type="InterPro" id="IPR011761">
    <property type="entry name" value="ATP-grasp"/>
</dbReference>
<sequence>MTTLMILGARMAQLPLIRTALEDGFTVVSVDPDPQSPGHTLAHAAHTCDLADADACIELAKQHRISGVVTLGADYPMSVLAQICDGLGLPGPQPDSVYCTIDKAAMRRAIGGHLHYEISTTADAIRAFREIEAGVVIKPSVSSGGRGITIFPNQTAGDLVQRAFARAAGLSRNGRAILEAYIEGPEFSVETITAGGETTVLAVTEKETSGPPYCVELAHCQPSKISPADYSALADEAVRGLRLLGVDDAPGHTEIRLTASGPMIIEAAARMGGGFIASHLTPLSTGIDMMRAAIAIALGQVPDLRPRFARGAASRFICPPAGYVRNATGLEKVLTDPDCIEADLYVTKGDQIRPLRDATDRVGHVITSGPTGSAAEKAARRLANEIQLEVTPMIV</sequence>
<dbReference type="Pfam" id="PF13535">
    <property type="entry name" value="ATP-grasp_4"/>
    <property type="match status" value="1"/>
</dbReference>
<proteinExistence type="predicted"/>
<evidence type="ECO:0000256" key="1">
    <source>
        <dbReference type="ARBA" id="ARBA00022598"/>
    </source>
</evidence>
<dbReference type="InterPro" id="IPR013815">
    <property type="entry name" value="ATP_grasp_subdomain_1"/>
</dbReference>
<evidence type="ECO:0000256" key="3">
    <source>
        <dbReference type="ARBA" id="ARBA00022840"/>
    </source>
</evidence>
<feature type="domain" description="ATP-grasp" evidence="5">
    <location>
        <begin position="102"/>
        <end position="298"/>
    </location>
</feature>
<dbReference type="InterPro" id="IPR052032">
    <property type="entry name" value="ATP-dep_AA_Ligase"/>
</dbReference>
<evidence type="ECO:0000313" key="7">
    <source>
        <dbReference type="Proteomes" id="UP001556098"/>
    </source>
</evidence>
<dbReference type="Proteomes" id="UP001556098">
    <property type="component" value="Unassembled WGS sequence"/>
</dbReference>
<dbReference type="PANTHER" id="PTHR43585:SF2">
    <property type="entry name" value="ATP-GRASP ENZYME FSQD"/>
    <property type="match status" value="1"/>
</dbReference>
<evidence type="ECO:0000313" key="6">
    <source>
        <dbReference type="EMBL" id="MEW9920360.1"/>
    </source>
</evidence>
<dbReference type="Pfam" id="PF18603">
    <property type="entry name" value="LAL_C2"/>
    <property type="match status" value="1"/>
</dbReference>
<reference evidence="6 7" key="1">
    <citation type="submission" date="2024-07" db="EMBL/GenBank/DDBJ databases">
        <title>Marimonas sp.nov., isolated from tidal-flat sediment.</title>
        <authorList>
            <person name="Jayan J.N."/>
            <person name="Lee S.S."/>
        </authorList>
    </citation>
    <scope>NUCLEOTIDE SEQUENCE [LARGE SCALE GENOMIC DNA]</scope>
    <source>
        <strain evidence="6 7">MJW-29</strain>
    </source>
</reference>
<name>A0ABV3RN25_9RHOB</name>
<protein>
    <submittedName>
        <fullName evidence="6">ATP-grasp domain-containing protein</fullName>
    </submittedName>
</protein>